<dbReference type="InterPro" id="IPR049012">
    <property type="entry name" value="Mutator_transp_dom"/>
</dbReference>
<name>A0AAV0XYP0_9HEMI</name>
<comment type="caution">
    <text evidence="2">The sequence shown here is derived from an EMBL/GenBank/DDBJ whole genome shotgun (WGS) entry which is preliminary data.</text>
</comment>
<dbReference type="AlphaFoldDB" id="A0AAV0XYP0"/>
<reference evidence="2 3" key="1">
    <citation type="submission" date="2023-01" db="EMBL/GenBank/DDBJ databases">
        <authorList>
            <person name="Whitehead M."/>
        </authorList>
    </citation>
    <scope>NUCLEOTIDE SEQUENCE [LARGE SCALE GENOMIC DNA]</scope>
</reference>
<evidence type="ECO:0000259" key="1">
    <source>
        <dbReference type="Pfam" id="PF20700"/>
    </source>
</evidence>
<evidence type="ECO:0000313" key="2">
    <source>
        <dbReference type="EMBL" id="CAI6373705.1"/>
    </source>
</evidence>
<feature type="domain" description="Mutator-like transposase" evidence="1">
    <location>
        <begin position="3"/>
        <end position="235"/>
    </location>
</feature>
<dbReference type="Proteomes" id="UP001160148">
    <property type="component" value="Unassembled WGS sequence"/>
</dbReference>
<organism evidence="2 3">
    <name type="scientific">Macrosiphum euphorbiae</name>
    <name type="common">potato aphid</name>
    <dbReference type="NCBI Taxonomy" id="13131"/>
    <lineage>
        <taxon>Eukaryota</taxon>
        <taxon>Metazoa</taxon>
        <taxon>Ecdysozoa</taxon>
        <taxon>Arthropoda</taxon>
        <taxon>Hexapoda</taxon>
        <taxon>Insecta</taxon>
        <taxon>Pterygota</taxon>
        <taxon>Neoptera</taxon>
        <taxon>Paraneoptera</taxon>
        <taxon>Hemiptera</taxon>
        <taxon>Sternorrhyncha</taxon>
        <taxon>Aphidomorpha</taxon>
        <taxon>Aphidoidea</taxon>
        <taxon>Aphididae</taxon>
        <taxon>Macrosiphini</taxon>
        <taxon>Macrosiphum</taxon>
    </lineage>
</organism>
<proteinExistence type="predicted"/>
<dbReference type="EMBL" id="CARXXK010001114">
    <property type="protein sequence ID" value="CAI6373705.1"/>
    <property type="molecule type" value="Genomic_DNA"/>
</dbReference>
<gene>
    <name evidence="2" type="ORF">MEUPH1_LOCUS27414</name>
</gene>
<evidence type="ECO:0000313" key="3">
    <source>
        <dbReference type="Proteomes" id="UP001160148"/>
    </source>
</evidence>
<sequence length="260" mass="28852">MAFQSECHKGYLSVFSFRCKMCNKSSSFTSENIQNKDKYLPINKAIVNGSLAIGIGYIQLSGLSASIELPSLSTVSYLKNLSVMSNSIQETAFDEMIKAGNEERQIAINGGNVDENGTPLCTVVTDGQWSKRSYKTKYNSFSGAATIIGYNTKKVSFVGIRNRYCSVCERANNLNIDVPTHKCFLNWNKASTAMEADGIMEGFLNSMSMHGLKYNKLIGDGDSSVTKRINEVMPREIHHWITVGRLITCQQLREESCTTT</sequence>
<accession>A0AAV0XYP0</accession>
<protein>
    <recommendedName>
        <fullName evidence="1">Mutator-like transposase domain-containing protein</fullName>
    </recommendedName>
</protein>
<dbReference type="Pfam" id="PF20700">
    <property type="entry name" value="Mutator"/>
    <property type="match status" value="1"/>
</dbReference>
<keyword evidence="3" id="KW-1185">Reference proteome</keyword>